<keyword evidence="2" id="KW-0812">Transmembrane</keyword>
<feature type="compositionally biased region" description="Low complexity" evidence="1">
    <location>
        <begin position="452"/>
        <end position="461"/>
    </location>
</feature>
<keyword evidence="2" id="KW-1133">Transmembrane helix</keyword>
<evidence type="ECO:0000256" key="2">
    <source>
        <dbReference type="SAM" id="Phobius"/>
    </source>
</evidence>
<feature type="region of interest" description="Disordered" evidence="1">
    <location>
        <begin position="311"/>
        <end position="345"/>
    </location>
</feature>
<evidence type="ECO:0000256" key="1">
    <source>
        <dbReference type="SAM" id="MobiDB-lite"/>
    </source>
</evidence>
<accession>A0A9N8HVA7</accession>
<dbReference type="Gene3D" id="2.20.70.10">
    <property type="match status" value="1"/>
</dbReference>
<evidence type="ECO:0000313" key="5">
    <source>
        <dbReference type="Proteomes" id="UP001153069"/>
    </source>
</evidence>
<sequence>MASSTDDSNADEAEVWYAIPSKEHDQEYYHNPVTGESTWVLPSFEDHLLKKSEDDDCIESIRSDEIRNREREIEEDSGQNGSSDDDDSSISSHAERQKKRMPVIFCILFALLFVMFSSLSSSSNNDSPSDVVGKSKKHILSNNVHEEASYSSAADVTVDQETEDMANDTQIELVKMEQSADDVFLNDGSIEDYTASMIDATDVKHKAPAVTAEMQTEEVPSDEYNQDGKHSTQQADLSDTELEDSPDKILLGSQHQNVKEEGSDETKMGRSSHVDVNNVEQLVGSVNDDLVDAVNEACATETADAFTTHRFDESKIDTGPAGLEDERASQVTTNPETQEDKPSTSEVIPVHVTTVEGVEPDHDHIVDDTSVRGMEEECQHTSPHPEDAAKNSNDEEMSSVDETMVALEAEEYGTGGVQAMAPGVNDDSIVTNGKEGDAPTSDDNEPLEEASQETTMEAEASTEAIATDSITMEVVERSDLMEESLKHQVADLEEMASTVEDKNGAGALDHTMAEEAVDTISESIDEQTNQEMPGEPVAQDTLPESTDDQMSPVEDKTGESGVVDDTIVEFADDQMSTAKKEPASMEPIQLDWDAIRKATNIPARPDDDLSTGTTSYPVGVGQSMLVRLEIELDDVGYRIKKGTDSISLVEKEMMVRLPRPAKRGRGNDMWWNRVCRLPLGRKIIQKCQRTYPTMKVKAKQS</sequence>
<feature type="compositionally biased region" description="Basic and acidic residues" evidence="1">
    <location>
        <begin position="374"/>
        <end position="393"/>
    </location>
</feature>
<feature type="transmembrane region" description="Helical" evidence="2">
    <location>
        <begin position="101"/>
        <end position="119"/>
    </location>
</feature>
<dbReference type="EMBL" id="CAICTM010001768">
    <property type="protein sequence ID" value="CAB9526060.1"/>
    <property type="molecule type" value="Genomic_DNA"/>
</dbReference>
<feature type="region of interest" description="Disordered" evidence="1">
    <location>
        <begin position="374"/>
        <end position="400"/>
    </location>
</feature>
<proteinExistence type="predicted"/>
<feature type="compositionally biased region" description="Basic and acidic residues" evidence="1">
    <location>
        <begin position="257"/>
        <end position="268"/>
    </location>
</feature>
<dbReference type="AlphaFoldDB" id="A0A9N8HVA7"/>
<reference evidence="4" key="1">
    <citation type="submission" date="2020-06" db="EMBL/GenBank/DDBJ databases">
        <authorList>
            <consortium name="Plant Systems Biology data submission"/>
        </authorList>
    </citation>
    <scope>NUCLEOTIDE SEQUENCE</scope>
    <source>
        <strain evidence="4">D6</strain>
    </source>
</reference>
<feature type="compositionally biased region" description="Acidic residues" evidence="1">
    <location>
        <begin position="73"/>
        <end position="88"/>
    </location>
</feature>
<gene>
    <name evidence="4" type="ORF">SEMRO_1770_G296540.1</name>
</gene>
<keyword evidence="2" id="KW-0472">Membrane</keyword>
<feature type="region of interest" description="Disordered" evidence="1">
    <location>
        <begin position="526"/>
        <end position="559"/>
    </location>
</feature>
<feature type="compositionally biased region" description="Acidic residues" evidence="1">
    <location>
        <begin position="215"/>
        <end position="225"/>
    </location>
</feature>
<feature type="compositionally biased region" description="Basic and acidic residues" evidence="1">
    <location>
        <begin position="59"/>
        <end position="72"/>
    </location>
</feature>
<feature type="region of interest" description="Disordered" evidence="1">
    <location>
        <begin position="214"/>
        <end position="273"/>
    </location>
</feature>
<dbReference type="PROSITE" id="PS01159">
    <property type="entry name" value="WW_DOMAIN_1"/>
    <property type="match status" value="1"/>
</dbReference>
<dbReference type="PROSITE" id="PS50020">
    <property type="entry name" value="WW_DOMAIN_2"/>
    <property type="match status" value="1"/>
</dbReference>
<feature type="region of interest" description="Disordered" evidence="1">
    <location>
        <begin position="59"/>
        <end position="95"/>
    </location>
</feature>
<feature type="domain" description="WW" evidence="3">
    <location>
        <begin position="16"/>
        <end position="44"/>
    </location>
</feature>
<protein>
    <recommendedName>
        <fullName evidence="3">WW domain-containing protein</fullName>
    </recommendedName>
</protein>
<dbReference type="InterPro" id="IPR001202">
    <property type="entry name" value="WW_dom"/>
</dbReference>
<evidence type="ECO:0000259" key="3">
    <source>
        <dbReference type="PROSITE" id="PS50020"/>
    </source>
</evidence>
<evidence type="ECO:0000313" key="4">
    <source>
        <dbReference type="EMBL" id="CAB9526060.1"/>
    </source>
</evidence>
<dbReference type="Proteomes" id="UP001153069">
    <property type="component" value="Unassembled WGS sequence"/>
</dbReference>
<feature type="compositionally biased region" description="Acidic residues" evidence="1">
    <location>
        <begin position="440"/>
        <end position="451"/>
    </location>
</feature>
<organism evidence="4 5">
    <name type="scientific">Seminavis robusta</name>
    <dbReference type="NCBI Taxonomy" id="568900"/>
    <lineage>
        <taxon>Eukaryota</taxon>
        <taxon>Sar</taxon>
        <taxon>Stramenopiles</taxon>
        <taxon>Ochrophyta</taxon>
        <taxon>Bacillariophyta</taxon>
        <taxon>Bacillariophyceae</taxon>
        <taxon>Bacillariophycidae</taxon>
        <taxon>Naviculales</taxon>
        <taxon>Naviculaceae</taxon>
        <taxon>Seminavis</taxon>
    </lineage>
</organism>
<name>A0A9N8HVA7_9STRA</name>
<feature type="region of interest" description="Disordered" evidence="1">
    <location>
        <begin position="418"/>
        <end position="461"/>
    </location>
</feature>
<keyword evidence="5" id="KW-1185">Reference proteome</keyword>
<comment type="caution">
    <text evidence="4">The sequence shown here is derived from an EMBL/GenBank/DDBJ whole genome shotgun (WGS) entry which is preliminary data.</text>
</comment>